<keyword evidence="5" id="KW-0472">Membrane</keyword>
<dbReference type="GO" id="GO:0038023">
    <property type="term" value="F:signaling receptor activity"/>
    <property type="evidence" value="ECO:0007669"/>
    <property type="project" value="TreeGrafter"/>
</dbReference>
<dbReference type="Proteomes" id="UP000261580">
    <property type="component" value="Unassembled WGS sequence"/>
</dbReference>
<sequence>WPGVVTNSLSLHVMTSPVSTLINLRHKDVLILVFLEDIPAKQLSPYYQIRSLVKRSSYLSWPQAGQHTGVFWQKIQQALSREENPAERTCLLNGHQRVIQ</sequence>
<dbReference type="Gene3D" id="3.40.50.10140">
    <property type="entry name" value="Toll/interleukin-1 receptor homology (TIR) domain"/>
    <property type="match status" value="1"/>
</dbReference>
<keyword evidence="7" id="KW-1185">Reference proteome</keyword>
<keyword evidence="3" id="KW-0732">Signal</keyword>
<evidence type="ECO:0000313" key="6">
    <source>
        <dbReference type="Ensembl" id="ENSNBRP00000001066.1"/>
    </source>
</evidence>
<proteinExistence type="predicted"/>
<accession>A0A3Q4FZ76</accession>
<comment type="subcellular location">
    <subcellularLocation>
        <location evidence="1">Membrane</location>
    </subcellularLocation>
</comment>
<keyword evidence="4" id="KW-1133">Transmembrane helix</keyword>
<evidence type="ECO:0000256" key="3">
    <source>
        <dbReference type="ARBA" id="ARBA00022729"/>
    </source>
</evidence>
<evidence type="ECO:0000313" key="7">
    <source>
        <dbReference type="Proteomes" id="UP000261580"/>
    </source>
</evidence>
<evidence type="ECO:0000256" key="4">
    <source>
        <dbReference type="ARBA" id="ARBA00022989"/>
    </source>
</evidence>
<dbReference type="Ensembl" id="ENSNBRT00000001119.1">
    <property type="protein sequence ID" value="ENSNBRP00000001066.1"/>
    <property type="gene ID" value="ENSNBRG00000000916.1"/>
</dbReference>
<evidence type="ECO:0008006" key="8">
    <source>
        <dbReference type="Google" id="ProtNLM"/>
    </source>
</evidence>
<dbReference type="SUPFAM" id="SSF52200">
    <property type="entry name" value="Toll/Interleukin receptor TIR domain"/>
    <property type="match status" value="1"/>
</dbReference>
<dbReference type="PANTHER" id="PTHR24365:SF522">
    <property type="entry name" value="LOW QUALITY PROTEIN: TOLL-LIKE RECEPTOR 13-RELATED"/>
    <property type="match status" value="1"/>
</dbReference>
<dbReference type="OMA" id="CPAMENP"/>
<dbReference type="STRING" id="32507.ENSNBRP00000001066"/>
<name>A0A3Q4FZ76_NEOBR</name>
<evidence type="ECO:0000256" key="2">
    <source>
        <dbReference type="ARBA" id="ARBA00022692"/>
    </source>
</evidence>
<evidence type="ECO:0000256" key="1">
    <source>
        <dbReference type="ARBA" id="ARBA00004370"/>
    </source>
</evidence>
<dbReference type="PANTHER" id="PTHR24365">
    <property type="entry name" value="TOLL-LIKE RECEPTOR"/>
    <property type="match status" value="1"/>
</dbReference>
<dbReference type="GO" id="GO:0002224">
    <property type="term" value="P:toll-like receptor signaling pathway"/>
    <property type="evidence" value="ECO:0007669"/>
    <property type="project" value="TreeGrafter"/>
</dbReference>
<protein>
    <recommendedName>
        <fullName evidence="8">TIR domain-containing protein</fullName>
    </recommendedName>
</protein>
<reference evidence="6" key="2">
    <citation type="submission" date="2025-09" db="UniProtKB">
        <authorList>
            <consortium name="Ensembl"/>
        </authorList>
    </citation>
    <scope>IDENTIFICATION</scope>
</reference>
<dbReference type="GO" id="GO:0005886">
    <property type="term" value="C:plasma membrane"/>
    <property type="evidence" value="ECO:0007669"/>
    <property type="project" value="TreeGrafter"/>
</dbReference>
<dbReference type="GO" id="GO:0006954">
    <property type="term" value="P:inflammatory response"/>
    <property type="evidence" value="ECO:0007669"/>
    <property type="project" value="TreeGrafter"/>
</dbReference>
<dbReference type="AlphaFoldDB" id="A0A3Q4FZ76"/>
<keyword evidence="2" id="KW-0812">Transmembrane</keyword>
<dbReference type="InterPro" id="IPR035897">
    <property type="entry name" value="Toll_tir_struct_dom_sf"/>
</dbReference>
<organism evidence="6 7">
    <name type="scientific">Neolamprologus brichardi</name>
    <name type="common">Fairy cichlid</name>
    <name type="synonym">Lamprologus brichardi</name>
    <dbReference type="NCBI Taxonomy" id="32507"/>
    <lineage>
        <taxon>Eukaryota</taxon>
        <taxon>Metazoa</taxon>
        <taxon>Chordata</taxon>
        <taxon>Craniata</taxon>
        <taxon>Vertebrata</taxon>
        <taxon>Euteleostomi</taxon>
        <taxon>Actinopterygii</taxon>
        <taxon>Neopterygii</taxon>
        <taxon>Teleostei</taxon>
        <taxon>Neoteleostei</taxon>
        <taxon>Acanthomorphata</taxon>
        <taxon>Ovalentaria</taxon>
        <taxon>Cichlomorphae</taxon>
        <taxon>Cichliformes</taxon>
        <taxon>Cichlidae</taxon>
        <taxon>African cichlids</taxon>
        <taxon>Pseudocrenilabrinae</taxon>
        <taxon>Lamprologini</taxon>
        <taxon>Neolamprologus</taxon>
    </lineage>
</organism>
<reference evidence="6" key="1">
    <citation type="submission" date="2025-08" db="UniProtKB">
        <authorList>
            <consortium name="Ensembl"/>
        </authorList>
    </citation>
    <scope>IDENTIFICATION</scope>
</reference>
<evidence type="ECO:0000256" key="5">
    <source>
        <dbReference type="ARBA" id="ARBA00023136"/>
    </source>
</evidence>
<dbReference type="GeneTree" id="ENSGT00940000179634"/>